<accession>A0A1G2BUW7</accession>
<organism evidence="1 2">
    <name type="scientific">Candidatus Komeilibacteria bacterium RIFCSPLOWO2_01_FULL_53_11</name>
    <dbReference type="NCBI Taxonomy" id="1798552"/>
    <lineage>
        <taxon>Bacteria</taxon>
        <taxon>Candidatus Komeiliibacteriota</taxon>
    </lineage>
</organism>
<evidence type="ECO:0000313" key="1">
    <source>
        <dbReference type="EMBL" id="OGY92007.1"/>
    </source>
</evidence>
<gene>
    <name evidence="1" type="ORF">A3B31_03375</name>
</gene>
<comment type="caution">
    <text evidence="1">The sequence shown here is derived from an EMBL/GenBank/DDBJ whole genome shotgun (WGS) entry which is preliminary data.</text>
</comment>
<sequence length="59" mass="7108">MFSKGTKAQLFHRRTTVSAELQRHHEEVMEERRELQQLETYFQLEERLCESSTEGETVH</sequence>
<proteinExistence type="predicted"/>
<dbReference type="Proteomes" id="UP000177349">
    <property type="component" value="Unassembled WGS sequence"/>
</dbReference>
<dbReference type="EMBL" id="MHKN01000027">
    <property type="protein sequence ID" value="OGY92007.1"/>
    <property type="molecule type" value="Genomic_DNA"/>
</dbReference>
<reference evidence="1 2" key="1">
    <citation type="journal article" date="2016" name="Nat. Commun.">
        <title>Thousands of microbial genomes shed light on interconnected biogeochemical processes in an aquifer system.</title>
        <authorList>
            <person name="Anantharaman K."/>
            <person name="Brown C.T."/>
            <person name="Hug L.A."/>
            <person name="Sharon I."/>
            <person name="Castelle C.J."/>
            <person name="Probst A.J."/>
            <person name="Thomas B.C."/>
            <person name="Singh A."/>
            <person name="Wilkins M.J."/>
            <person name="Karaoz U."/>
            <person name="Brodie E.L."/>
            <person name="Williams K.H."/>
            <person name="Hubbard S.S."/>
            <person name="Banfield J.F."/>
        </authorList>
    </citation>
    <scope>NUCLEOTIDE SEQUENCE [LARGE SCALE GENOMIC DNA]</scope>
</reference>
<evidence type="ECO:0000313" key="2">
    <source>
        <dbReference type="Proteomes" id="UP000177349"/>
    </source>
</evidence>
<protein>
    <submittedName>
        <fullName evidence="1">Uncharacterized protein</fullName>
    </submittedName>
</protein>
<name>A0A1G2BUW7_9BACT</name>
<dbReference type="AlphaFoldDB" id="A0A1G2BUW7"/>